<evidence type="ECO:0000256" key="2">
    <source>
        <dbReference type="ARBA" id="ARBA00022801"/>
    </source>
</evidence>
<dbReference type="NCBIfam" id="TIGR01879">
    <property type="entry name" value="hydantase"/>
    <property type="match status" value="1"/>
</dbReference>
<sequence length="434" mass="46486">MKQISFLLTLLLITGIIAITHAQTPDLRANPDRMQSRIEALSKFGANPQGGVSRLGFSQADIEGRAYIMELMKAAGLEVRIDAGGNIIGRRKGRNNDLPVILFGSHIDSVPEGGNYDGDVGVIGALECIELLNANNIITEHPLEVVVFSEEEGGLTGSQAMSGGLGQDDLDRVTTSGKTVRQGINDIGGDADNIHTAERSKDELLVYLELHIEQGGVLDQKNIDIGIVQGIVGIEQWQVTFTGKANHAGTTPMNMRQDALIAASKFVLAVNRIVTSIPGTQVGTVGIINAEPGAPNVIPGKVTATLEMRELSRDKMLKLHAQIVEETKKLASENSVSVEFRSQNLDIYPALSDPGIMKLISASATELGFSHQEMPSFAGHDAQDLAKITRMAMVFVPSKDGISHSPQEYTAPQDMANGASVLLRTILKIDASDH</sequence>
<comment type="similarity">
    <text evidence="1">Belongs to the peptidase M20 family.</text>
</comment>
<dbReference type="CDD" id="cd03884">
    <property type="entry name" value="M20_bAS"/>
    <property type="match status" value="1"/>
</dbReference>
<dbReference type="InterPro" id="IPR036264">
    <property type="entry name" value="Bact_exopeptidase_dim_dom"/>
</dbReference>
<feature type="binding site" evidence="3">
    <location>
        <position position="117"/>
    </location>
    <ligand>
        <name>Zn(2+)</name>
        <dbReference type="ChEBI" id="CHEBI:29105"/>
        <label>1</label>
    </ligand>
</feature>
<name>A0A9X1L2B2_9BACT</name>
<keyword evidence="3" id="KW-0862">Zinc</keyword>
<dbReference type="Pfam" id="PF01546">
    <property type="entry name" value="Peptidase_M20"/>
    <property type="match status" value="1"/>
</dbReference>
<evidence type="ECO:0000256" key="1">
    <source>
        <dbReference type="ARBA" id="ARBA00006153"/>
    </source>
</evidence>
<organism evidence="5 6">
    <name type="scientific">Fulvivirga sedimenti</name>
    <dbReference type="NCBI Taxonomy" id="2879465"/>
    <lineage>
        <taxon>Bacteria</taxon>
        <taxon>Pseudomonadati</taxon>
        <taxon>Bacteroidota</taxon>
        <taxon>Cytophagia</taxon>
        <taxon>Cytophagales</taxon>
        <taxon>Fulvivirgaceae</taxon>
        <taxon>Fulvivirga</taxon>
    </lineage>
</organism>
<dbReference type="InterPro" id="IPR010158">
    <property type="entry name" value="Amidase_Cbmase"/>
</dbReference>
<feature type="domain" description="Peptidase M20 dimerisation" evidence="4">
    <location>
        <begin position="233"/>
        <end position="333"/>
    </location>
</feature>
<evidence type="ECO:0000313" key="6">
    <source>
        <dbReference type="Proteomes" id="UP001139409"/>
    </source>
</evidence>
<evidence type="ECO:0000259" key="4">
    <source>
        <dbReference type="Pfam" id="PF07687"/>
    </source>
</evidence>
<comment type="caution">
    <text evidence="5">The sequence shown here is derived from an EMBL/GenBank/DDBJ whole genome shotgun (WGS) entry which is preliminary data.</text>
</comment>
<keyword evidence="2 5" id="KW-0378">Hydrolase</keyword>
<protein>
    <submittedName>
        <fullName evidence="5">Zn-dependent hydrolase</fullName>
    </submittedName>
</protein>
<dbReference type="InterPro" id="IPR011650">
    <property type="entry name" value="Peptidase_M20_dimer"/>
</dbReference>
<feature type="binding site" evidence="3">
    <location>
        <position position="211"/>
    </location>
    <ligand>
        <name>Zn(2+)</name>
        <dbReference type="ChEBI" id="CHEBI:29105"/>
        <label>1</label>
    </ligand>
</feature>
<keyword evidence="3" id="KW-0479">Metal-binding</keyword>
<dbReference type="RefSeq" id="WP_225699974.1">
    <property type="nucleotide sequence ID" value="NZ_JAIXNE010000009.1"/>
</dbReference>
<evidence type="ECO:0000313" key="5">
    <source>
        <dbReference type="EMBL" id="MCA6079112.1"/>
    </source>
</evidence>
<feature type="binding site" evidence="3">
    <location>
        <position position="404"/>
    </location>
    <ligand>
        <name>Zn(2+)</name>
        <dbReference type="ChEBI" id="CHEBI:29105"/>
        <label>2</label>
    </ligand>
</feature>
<keyword evidence="6" id="KW-1185">Reference proteome</keyword>
<dbReference type="PIRSF" id="PIRSF001235">
    <property type="entry name" value="Amidase_carbamoylase"/>
    <property type="match status" value="1"/>
</dbReference>
<dbReference type="EMBL" id="JAIXNE010000009">
    <property type="protein sequence ID" value="MCA6079112.1"/>
    <property type="molecule type" value="Genomic_DNA"/>
</dbReference>
<dbReference type="GO" id="GO:0046872">
    <property type="term" value="F:metal ion binding"/>
    <property type="evidence" value="ECO:0007669"/>
    <property type="project" value="UniProtKB-KW"/>
</dbReference>
<dbReference type="Pfam" id="PF07687">
    <property type="entry name" value="M20_dimer"/>
    <property type="match status" value="1"/>
</dbReference>
<reference evidence="5" key="1">
    <citation type="submission" date="2021-09" db="EMBL/GenBank/DDBJ databases">
        <title>Fulvivirga sp. isolated from coastal sediment.</title>
        <authorList>
            <person name="Yu H."/>
        </authorList>
    </citation>
    <scope>NUCLEOTIDE SEQUENCE</scope>
    <source>
        <strain evidence="5">1062</strain>
    </source>
</reference>
<dbReference type="Gene3D" id="3.40.630.10">
    <property type="entry name" value="Zn peptidases"/>
    <property type="match status" value="1"/>
</dbReference>
<proteinExistence type="inferred from homology"/>
<dbReference type="GO" id="GO:0016813">
    <property type="term" value="F:hydrolase activity, acting on carbon-nitrogen (but not peptide) bonds, in linear amidines"/>
    <property type="evidence" value="ECO:0007669"/>
    <property type="project" value="InterPro"/>
</dbReference>
<dbReference type="PANTHER" id="PTHR32494">
    <property type="entry name" value="ALLANTOATE DEIMINASE-RELATED"/>
    <property type="match status" value="1"/>
</dbReference>
<accession>A0A9X1L2B2</accession>
<dbReference type="AlphaFoldDB" id="A0A9X1L2B2"/>
<dbReference type="Gene3D" id="3.30.70.360">
    <property type="match status" value="1"/>
</dbReference>
<dbReference type="PANTHER" id="PTHR32494:SF5">
    <property type="entry name" value="ALLANTOATE AMIDOHYDROLASE"/>
    <property type="match status" value="1"/>
</dbReference>
<feature type="binding site" evidence="3">
    <location>
        <position position="152"/>
    </location>
    <ligand>
        <name>Zn(2+)</name>
        <dbReference type="ChEBI" id="CHEBI:29105"/>
        <label>2</label>
    </ligand>
</feature>
<dbReference type="SUPFAM" id="SSF53187">
    <property type="entry name" value="Zn-dependent exopeptidases"/>
    <property type="match status" value="1"/>
</dbReference>
<dbReference type="SUPFAM" id="SSF55031">
    <property type="entry name" value="Bacterial exopeptidase dimerisation domain"/>
    <property type="match status" value="1"/>
</dbReference>
<dbReference type="NCBIfam" id="NF006771">
    <property type="entry name" value="PRK09290.1-5"/>
    <property type="match status" value="1"/>
</dbReference>
<dbReference type="Proteomes" id="UP001139409">
    <property type="component" value="Unassembled WGS sequence"/>
</dbReference>
<dbReference type="InterPro" id="IPR002933">
    <property type="entry name" value="Peptidase_M20"/>
</dbReference>
<evidence type="ECO:0000256" key="3">
    <source>
        <dbReference type="PIRSR" id="PIRSR001235-1"/>
    </source>
</evidence>
<gene>
    <name evidence="5" type="ORF">LDX50_29845</name>
</gene>
<feature type="binding site" evidence="3">
    <location>
        <position position="106"/>
    </location>
    <ligand>
        <name>Zn(2+)</name>
        <dbReference type="ChEBI" id="CHEBI:29105"/>
        <label>1</label>
    </ligand>
</feature>
<comment type="cofactor">
    <cofactor evidence="3">
        <name>Zn(2+)</name>
        <dbReference type="ChEBI" id="CHEBI:29105"/>
    </cofactor>
    <text evidence="3">Binds 2 Zn(2+) ions per subunit.</text>
</comment>
<feature type="binding site" evidence="3">
    <location>
        <position position="117"/>
    </location>
    <ligand>
        <name>Zn(2+)</name>
        <dbReference type="ChEBI" id="CHEBI:29105"/>
        <label>2</label>
    </ligand>
</feature>